<dbReference type="OrthoDB" id="6466283at2"/>
<name>E8Q699_BLOVB</name>
<evidence type="ECO:0000313" key="2">
    <source>
        <dbReference type="EMBL" id="ADV33793.1"/>
    </source>
</evidence>
<dbReference type="RefSeq" id="WP_013516718.1">
    <property type="nucleotide sequence ID" value="NC_014909.2"/>
</dbReference>
<evidence type="ECO:0000256" key="1">
    <source>
        <dbReference type="SAM" id="Phobius"/>
    </source>
</evidence>
<dbReference type="EMBL" id="CP002189">
    <property type="protein sequence ID" value="ADV33793.1"/>
    <property type="molecule type" value="Genomic_DNA"/>
</dbReference>
<organism evidence="2 3">
    <name type="scientific">Blochmanniella vafra (strain BVAF)</name>
    <dbReference type="NCBI Taxonomy" id="859654"/>
    <lineage>
        <taxon>Bacteria</taxon>
        <taxon>Pseudomonadati</taxon>
        <taxon>Pseudomonadota</taxon>
        <taxon>Gammaproteobacteria</taxon>
        <taxon>Enterobacterales</taxon>
        <taxon>Enterobacteriaceae</taxon>
        <taxon>ant endosymbionts</taxon>
        <taxon>Candidatus Blochmanniella</taxon>
    </lineage>
</organism>
<dbReference type="Proteomes" id="UP000007464">
    <property type="component" value="Chromosome"/>
</dbReference>
<protein>
    <submittedName>
        <fullName evidence="2">Uncharacterized protein</fullName>
    </submittedName>
</protein>
<keyword evidence="3" id="KW-1185">Reference proteome</keyword>
<gene>
    <name evidence="2" type="primary">ycfM</name>
    <name evidence="2" type="ordered locus">BVAF_400</name>
</gene>
<evidence type="ECO:0000313" key="3">
    <source>
        <dbReference type="Proteomes" id="UP000007464"/>
    </source>
</evidence>
<reference evidence="2 3" key="1">
    <citation type="journal article" date="2010" name="BMC Genomics">
        <title>Unprecedented loss of ammonia assimilation capability in a urease-encoding bacterial mutualist.</title>
        <authorList>
            <person name="Williams L.E."/>
            <person name="Wernegreen J.J."/>
        </authorList>
    </citation>
    <scope>NUCLEOTIDE SEQUENCE [LARGE SCALE GENOMIC DNA]</scope>
    <source>
        <strain evidence="2 3">BVAF</strain>
    </source>
</reference>
<keyword evidence="1" id="KW-0472">Membrane</keyword>
<dbReference type="KEGG" id="bva:BVAF_400"/>
<feature type="transmembrane region" description="Helical" evidence="1">
    <location>
        <begin position="7"/>
        <end position="31"/>
    </location>
</feature>
<accession>E8Q699</accession>
<keyword evidence="1" id="KW-0812">Transmembrane</keyword>
<dbReference type="HOGENOM" id="CLU_1507823_0_0_6"/>
<dbReference type="STRING" id="859654.BVAF_400"/>
<sequence length="191" mass="21957">MRKNTGLVFSIVFFINIGMCIVDNIAIAVIIKTVNSELHDVIESMIVVNWKIILYKMLQDVSFFKDNINYNSSVLINIFKNNSSRVVQTINITNILINLILENNNDTYTIISLNKLYHIYRELEVSYEDVVNSYEFSVKVANYLKADYIIYGNIYDGDMQGFNVELQLLSSNTGEILRVVNNIKSNDDMSL</sequence>
<proteinExistence type="predicted"/>
<dbReference type="AlphaFoldDB" id="E8Q699"/>
<keyword evidence="1" id="KW-1133">Transmembrane helix</keyword>
<dbReference type="Gene3D" id="3.40.50.10610">
    <property type="entry name" value="ABC-type transport auxiliary lipoprotein component"/>
    <property type="match status" value="1"/>
</dbReference>